<keyword evidence="7 15" id="KW-0560">Oxidoreductase</keyword>
<organism evidence="17 18">
    <name type="scientific">Citrus x changshan-huyou</name>
    <dbReference type="NCBI Taxonomy" id="2935761"/>
    <lineage>
        <taxon>Eukaryota</taxon>
        <taxon>Viridiplantae</taxon>
        <taxon>Streptophyta</taxon>
        <taxon>Embryophyta</taxon>
        <taxon>Tracheophyta</taxon>
        <taxon>Spermatophyta</taxon>
        <taxon>Magnoliopsida</taxon>
        <taxon>eudicotyledons</taxon>
        <taxon>Gunneridae</taxon>
        <taxon>Pentapetalae</taxon>
        <taxon>rosids</taxon>
        <taxon>malvids</taxon>
        <taxon>Sapindales</taxon>
        <taxon>Rutaceae</taxon>
        <taxon>Aurantioideae</taxon>
        <taxon>Citrus</taxon>
    </lineage>
</organism>
<feature type="site" description="Transition state stabilizer" evidence="13">
    <location>
        <position position="139"/>
    </location>
</feature>
<keyword evidence="8 12" id="KW-0408">Iron</keyword>
<dbReference type="GO" id="GO:0005576">
    <property type="term" value="C:extracellular region"/>
    <property type="evidence" value="ECO:0007669"/>
    <property type="project" value="UniProtKB-SubCell"/>
</dbReference>
<keyword evidence="9 14" id="KW-1015">Disulfide bond</keyword>
<dbReference type="GO" id="GO:0042744">
    <property type="term" value="P:hydrogen peroxide catabolic process"/>
    <property type="evidence" value="ECO:0007669"/>
    <property type="project" value="UniProtKB-KW"/>
</dbReference>
<evidence type="ECO:0000256" key="9">
    <source>
        <dbReference type="ARBA" id="ARBA00023157"/>
    </source>
</evidence>
<comment type="function">
    <text evidence="15">Removal of H(2)O(2), oxidation of toxic reductants, biosynthesis and degradation of lignin, suberization, auxin catabolism, response to environmental stresses such as wounding, pathogen attack and oxidative stress.</text>
</comment>
<dbReference type="Gene3D" id="1.10.420.10">
    <property type="entry name" value="Peroxidase, domain 2"/>
    <property type="match status" value="1"/>
</dbReference>
<feature type="binding site" evidence="11">
    <location>
        <position position="241"/>
    </location>
    <ligand>
        <name>substrate</name>
    </ligand>
</feature>
<evidence type="ECO:0000313" key="18">
    <source>
        <dbReference type="Proteomes" id="UP001428341"/>
    </source>
</evidence>
<sequence length="370" mass="41539">MFLPYRQTKRSLIINQRRRQKTTAAYRTKSWCDRCLSHQELVRQAACRTLLGATGTYRTKVWCDRHLSHQVLSYQTMAQFSSISIVLISCSFLTIIQRTQSQLALNYYSNTCPQFPLIMQQVITDKQLSAPATAAGVLRLFLHDCLVDGCDASVLITSNAFHKFERDADVNLPLPGDAFDLVTRAKTALELQCPGVVSCSDIISVATRNLLVMVGGPHYKVLLGCKDSLVSDASHVQGNIPTTNLSLSQIIDIFGSKGLSVQEMVALVGGHTIGFAHCKEFANRIFNFSKTSQSDPAMSAFIDVFTPRKFDNMYYKNLKHGLVNEKSNISIKKFLVLRVYRRSDAGERWSRRRRGLMLPPMMGVGSVWER</sequence>
<dbReference type="InterPro" id="IPR000823">
    <property type="entry name" value="Peroxidase_pln"/>
</dbReference>
<evidence type="ECO:0000256" key="15">
    <source>
        <dbReference type="RuleBase" id="RU362060"/>
    </source>
</evidence>
<dbReference type="PROSITE" id="PS50873">
    <property type="entry name" value="PEROXIDASE_4"/>
    <property type="match status" value="1"/>
</dbReference>
<keyword evidence="4 15" id="KW-0575">Peroxidase</keyword>
<dbReference type="SUPFAM" id="SSF48113">
    <property type="entry name" value="Heme-dependent peroxidases"/>
    <property type="match status" value="1"/>
</dbReference>
<evidence type="ECO:0000256" key="6">
    <source>
        <dbReference type="ARBA" id="ARBA00022723"/>
    </source>
</evidence>
<dbReference type="PRINTS" id="PR00461">
    <property type="entry name" value="PLPEROXIDASE"/>
</dbReference>
<evidence type="ECO:0000256" key="4">
    <source>
        <dbReference type="ARBA" id="ARBA00022559"/>
    </source>
</evidence>
<comment type="subcellular location">
    <subcellularLocation>
        <location evidence="15">Secreted</location>
    </subcellularLocation>
</comment>
<reference evidence="17 18" key="1">
    <citation type="submission" date="2024-05" db="EMBL/GenBank/DDBJ databases">
        <title>Haplotype-resolved chromosome-level genome assembly of Huyou (Citrus changshanensis).</title>
        <authorList>
            <person name="Miao C."/>
            <person name="Chen W."/>
            <person name="Wu Y."/>
            <person name="Wang L."/>
            <person name="Zhao S."/>
            <person name="Grierson D."/>
            <person name="Xu C."/>
            <person name="Chen K."/>
        </authorList>
    </citation>
    <scope>NUCLEOTIDE SEQUENCE [LARGE SCALE GENOMIC DNA]</scope>
    <source>
        <strain evidence="17">01-14</strain>
        <tissue evidence="17">Leaf</tissue>
    </source>
</reference>
<keyword evidence="15" id="KW-0376">Hydrogen peroxide</keyword>
<dbReference type="PRINTS" id="PR00458">
    <property type="entry name" value="PEROXIDASE"/>
</dbReference>
<comment type="similarity">
    <text evidence="15">Belongs to the peroxidase family. Classical plant (class III) peroxidase subfamily.</text>
</comment>
<evidence type="ECO:0000256" key="1">
    <source>
        <dbReference type="ARBA" id="ARBA00000189"/>
    </source>
</evidence>
<dbReference type="InterPro" id="IPR010255">
    <property type="entry name" value="Haem_peroxidase_sf"/>
</dbReference>
<feature type="active site" description="Proton acceptor" evidence="10">
    <location>
        <position position="143"/>
    </location>
</feature>
<dbReference type="InterPro" id="IPR033905">
    <property type="entry name" value="Secretory_peroxidase"/>
</dbReference>
<dbReference type="Gene3D" id="1.10.520.10">
    <property type="match status" value="1"/>
</dbReference>
<dbReference type="Pfam" id="PF00141">
    <property type="entry name" value="peroxidase"/>
    <property type="match status" value="1"/>
</dbReference>
<dbReference type="Proteomes" id="UP001428341">
    <property type="component" value="Unassembled WGS sequence"/>
</dbReference>
<evidence type="ECO:0000256" key="3">
    <source>
        <dbReference type="ARBA" id="ARBA00012313"/>
    </source>
</evidence>
<dbReference type="PANTHER" id="PTHR31517">
    <property type="match status" value="1"/>
</dbReference>
<gene>
    <name evidence="17" type="ORF">WN944_001804</name>
</gene>
<evidence type="ECO:0000256" key="2">
    <source>
        <dbReference type="ARBA" id="ARBA00006873"/>
    </source>
</evidence>
<name>A0AAP0MH38_9ROSI</name>
<evidence type="ECO:0000256" key="5">
    <source>
        <dbReference type="ARBA" id="ARBA00022617"/>
    </source>
</evidence>
<evidence type="ECO:0000256" key="13">
    <source>
        <dbReference type="PIRSR" id="PIRSR600823-4"/>
    </source>
</evidence>
<keyword evidence="15" id="KW-0964">Secreted</keyword>
<comment type="caution">
    <text evidence="17">The sequence shown here is derived from an EMBL/GenBank/DDBJ whole genome shotgun (WGS) entry which is preliminary data.</text>
</comment>
<accession>A0AAP0MH38</accession>
<dbReference type="PROSITE" id="PS00435">
    <property type="entry name" value="PEROXIDASE_1"/>
    <property type="match status" value="1"/>
</dbReference>
<dbReference type="CDD" id="cd00693">
    <property type="entry name" value="secretory_peroxidase"/>
    <property type="match status" value="1"/>
</dbReference>
<keyword evidence="5 15" id="KW-0349">Heme</keyword>
<comment type="cofactor">
    <cofactor evidence="12 15">
        <name>heme b</name>
        <dbReference type="ChEBI" id="CHEBI:60344"/>
    </cofactor>
    <text evidence="12 15">Binds 1 heme b (iron(II)-protoporphyrin IX) group per subunit.</text>
</comment>
<comment type="catalytic activity">
    <reaction evidence="1 15">
        <text>2 a phenolic donor + H2O2 = 2 a phenolic radical donor + 2 H2O</text>
        <dbReference type="Rhea" id="RHEA:56136"/>
        <dbReference type="ChEBI" id="CHEBI:15377"/>
        <dbReference type="ChEBI" id="CHEBI:16240"/>
        <dbReference type="ChEBI" id="CHEBI:139520"/>
        <dbReference type="ChEBI" id="CHEBI:139521"/>
        <dbReference type="EC" id="1.11.1.7"/>
    </reaction>
</comment>
<evidence type="ECO:0000256" key="11">
    <source>
        <dbReference type="PIRSR" id="PIRSR600823-2"/>
    </source>
</evidence>
<dbReference type="InterPro" id="IPR002016">
    <property type="entry name" value="Haem_peroxidase"/>
</dbReference>
<feature type="binding site" evidence="12">
    <location>
        <position position="153"/>
    </location>
    <ligand>
        <name>Ca(2+)</name>
        <dbReference type="ChEBI" id="CHEBI:29108"/>
        <label>1</label>
    </ligand>
</feature>
<feature type="binding site" description="axial binding residue" evidence="12">
    <location>
        <position position="271"/>
    </location>
    <ligand>
        <name>heme b</name>
        <dbReference type="ChEBI" id="CHEBI:60344"/>
    </ligand>
    <ligandPart>
        <name>Fe</name>
        <dbReference type="ChEBI" id="CHEBI:18248"/>
    </ligandPart>
</feature>
<dbReference type="EMBL" id="JBCGBO010000004">
    <property type="protein sequence ID" value="KAK9209438.1"/>
    <property type="molecule type" value="Genomic_DNA"/>
</dbReference>
<evidence type="ECO:0000256" key="10">
    <source>
        <dbReference type="PIRSR" id="PIRSR600823-1"/>
    </source>
</evidence>
<dbReference type="AlphaFoldDB" id="A0AAP0MH38"/>
<feature type="binding site" evidence="12">
    <location>
        <position position="272"/>
    </location>
    <ligand>
        <name>Ca(2+)</name>
        <dbReference type="ChEBI" id="CHEBI:29108"/>
        <label>2</label>
    </ligand>
</feature>
<feature type="binding site" evidence="12">
    <location>
        <position position="151"/>
    </location>
    <ligand>
        <name>Ca(2+)</name>
        <dbReference type="ChEBI" id="CHEBI:29108"/>
        <label>1</label>
    </ligand>
</feature>
<dbReference type="PANTHER" id="PTHR31517:SF17">
    <property type="entry name" value="PEROXIDASE 6"/>
    <property type="match status" value="1"/>
</dbReference>
<feature type="binding site" evidence="12">
    <location>
        <position position="149"/>
    </location>
    <ligand>
        <name>Ca(2+)</name>
        <dbReference type="ChEBI" id="CHEBI:29108"/>
        <label>1</label>
    </ligand>
</feature>
<evidence type="ECO:0000256" key="12">
    <source>
        <dbReference type="PIRSR" id="PIRSR600823-3"/>
    </source>
</evidence>
<evidence type="ECO:0000256" key="14">
    <source>
        <dbReference type="PIRSR" id="PIRSR600823-5"/>
    </source>
</evidence>
<keyword evidence="12 15" id="KW-0106">Calcium</keyword>
<evidence type="ECO:0000256" key="8">
    <source>
        <dbReference type="ARBA" id="ARBA00023004"/>
    </source>
</evidence>
<dbReference type="GO" id="GO:0006979">
    <property type="term" value="P:response to oxidative stress"/>
    <property type="evidence" value="ECO:0007669"/>
    <property type="project" value="UniProtKB-UniRule"/>
</dbReference>
<dbReference type="GO" id="GO:0046872">
    <property type="term" value="F:metal ion binding"/>
    <property type="evidence" value="ECO:0007669"/>
    <property type="project" value="UniProtKB-UniRule"/>
</dbReference>
<dbReference type="GO" id="GO:0140825">
    <property type="term" value="F:lactoperoxidase activity"/>
    <property type="evidence" value="ECO:0007669"/>
    <property type="project" value="UniProtKB-EC"/>
</dbReference>
<dbReference type="EC" id="1.11.1.7" evidence="3 15"/>
<keyword evidence="18" id="KW-1185">Reference proteome</keyword>
<feature type="binding site" evidence="12">
    <location>
        <position position="144"/>
    </location>
    <ligand>
        <name>Ca(2+)</name>
        <dbReference type="ChEBI" id="CHEBI:29108"/>
        <label>1</label>
    </ligand>
</feature>
<comment type="cofactor">
    <cofactor evidence="12 15">
        <name>Ca(2+)</name>
        <dbReference type="ChEBI" id="CHEBI:29108"/>
    </cofactor>
    <text evidence="12 15">Binds 2 calcium ions per subunit.</text>
</comment>
<feature type="disulfide bond" evidence="14">
    <location>
        <begin position="145"/>
        <end position="150"/>
    </location>
</feature>
<feature type="domain" description="Plant heme peroxidase family profile" evidence="16">
    <location>
        <begin position="102"/>
        <end position="321"/>
    </location>
</feature>
<dbReference type="InterPro" id="IPR019793">
    <property type="entry name" value="Peroxidases_heam-ligand_BS"/>
</dbReference>
<dbReference type="GO" id="GO:0020037">
    <property type="term" value="F:heme binding"/>
    <property type="evidence" value="ECO:0007669"/>
    <property type="project" value="UniProtKB-UniRule"/>
</dbReference>
<feature type="binding site" evidence="12">
    <location>
        <position position="147"/>
    </location>
    <ligand>
        <name>Ca(2+)</name>
        <dbReference type="ChEBI" id="CHEBI:29108"/>
        <label>1</label>
    </ligand>
</feature>
<feature type="binding site" evidence="12">
    <location>
        <position position="165"/>
    </location>
    <ligand>
        <name>Ca(2+)</name>
        <dbReference type="ChEBI" id="CHEBI:29108"/>
        <label>1</label>
    </ligand>
</feature>
<keyword evidence="6 12" id="KW-0479">Metal-binding</keyword>
<evidence type="ECO:0000313" key="17">
    <source>
        <dbReference type="EMBL" id="KAK9209438.1"/>
    </source>
</evidence>
<evidence type="ECO:0000259" key="16">
    <source>
        <dbReference type="PROSITE" id="PS50873"/>
    </source>
</evidence>
<proteinExistence type="inferred from homology"/>
<comment type="similarity">
    <text evidence="2">Belongs to the peroxidase family. Ascorbate peroxidase subfamily.</text>
</comment>
<protein>
    <recommendedName>
        <fullName evidence="3 15">Peroxidase</fullName>
        <ecNumber evidence="3 15">1.11.1.7</ecNumber>
    </recommendedName>
</protein>
<feature type="disulfide bond" evidence="14">
    <location>
        <begin position="112"/>
        <end position="193"/>
    </location>
</feature>
<evidence type="ECO:0000256" key="7">
    <source>
        <dbReference type="ARBA" id="ARBA00023002"/>
    </source>
</evidence>